<dbReference type="AlphaFoldDB" id="A0A225ND26"/>
<dbReference type="InterPro" id="IPR008772">
    <property type="entry name" value="Phosphonate_metab_PhnH"/>
</dbReference>
<evidence type="ECO:0000313" key="2">
    <source>
        <dbReference type="Proteomes" id="UP000215377"/>
    </source>
</evidence>
<sequence>MSTAATAALTGGFANPPVDAAHAFRATMDVMARPGEIRQLTQARPPAPLSVAAGTLILTLCDPETGLHLAGAHDTKDVRDWVAFHTGAPIVPAEAATFALGTWKALSPISRFPVGTAEYPDRSATLIVERAELGAAGATLQGPGIRETATLDLPEVAAFAANHRLYPLGLDFFFTAGSRVAALPRSTAVMEG</sequence>
<dbReference type="NCBIfam" id="TIGR03292">
    <property type="entry name" value="PhnH_redo"/>
    <property type="match status" value="1"/>
</dbReference>
<gene>
    <name evidence="1" type="ORF">ATO3_22075</name>
</gene>
<dbReference type="Pfam" id="PF05845">
    <property type="entry name" value="PhnH"/>
    <property type="match status" value="1"/>
</dbReference>
<protein>
    <submittedName>
        <fullName evidence="1">Carbon-phosphorus lyase</fullName>
    </submittedName>
</protein>
<reference evidence="1 2" key="1">
    <citation type="submission" date="2013-04" db="EMBL/GenBank/DDBJ databases">
        <title>Oceanicola sp. 22II1-22F33 Genome Sequencing.</title>
        <authorList>
            <person name="Lai Q."/>
            <person name="Li G."/>
            <person name="Shao Z."/>
        </authorList>
    </citation>
    <scope>NUCLEOTIDE SEQUENCE [LARGE SCALE GENOMIC DNA]</scope>
    <source>
        <strain evidence="1 2">22II1-22F33</strain>
    </source>
</reference>
<dbReference type="OrthoDB" id="9814509at2"/>
<dbReference type="Proteomes" id="UP000215377">
    <property type="component" value="Unassembled WGS sequence"/>
</dbReference>
<comment type="caution">
    <text evidence="1">The sequence shown here is derived from an EMBL/GenBank/DDBJ whole genome shotgun (WGS) entry which is preliminary data.</text>
</comment>
<proteinExistence type="predicted"/>
<accession>A0A225ND26</accession>
<dbReference type="SUPFAM" id="SSF159709">
    <property type="entry name" value="PhnH-like"/>
    <property type="match status" value="1"/>
</dbReference>
<dbReference type="GO" id="GO:0019634">
    <property type="term" value="P:organic phosphonate metabolic process"/>
    <property type="evidence" value="ECO:0007669"/>
    <property type="project" value="InterPro"/>
</dbReference>
<keyword evidence="2" id="KW-1185">Reference proteome</keyword>
<dbReference type="GO" id="GO:0016829">
    <property type="term" value="F:lyase activity"/>
    <property type="evidence" value="ECO:0007669"/>
    <property type="project" value="UniProtKB-KW"/>
</dbReference>
<dbReference type="EMBL" id="AQQR01000015">
    <property type="protein sequence ID" value="OWU69516.1"/>
    <property type="molecule type" value="Genomic_DNA"/>
</dbReference>
<organism evidence="1 2">
    <name type="scientific">Marinibacterium profundimaris</name>
    <dbReference type="NCBI Taxonomy" id="1679460"/>
    <lineage>
        <taxon>Bacteria</taxon>
        <taxon>Pseudomonadati</taxon>
        <taxon>Pseudomonadota</taxon>
        <taxon>Alphaproteobacteria</taxon>
        <taxon>Rhodobacterales</taxon>
        <taxon>Paracoccaceae</taxon>
        <taxon>Marinibacterium</taxon>
    </lineage>
</organism>
<dbReference type="RefSeq" id="WP_088652086.1">
    <property type="nucleotide sequence ID" value="NZ_AQQR01000015.1"/>
</dbReference>
<evidence type="ECO:0000313" key="1">
    <source>
        <dbReference type="EMBL" id="OWU69516.1"/>
    </source>
</evidence>
<name>A0A225ND26_9RHOB</name>
<dbReference type="InterPro" id="IPR038058">
    <property type="entry name" value="PhnH-like_sp"/>
</dbReference>
<dbReference type="PIRSF" id="PIRSF020680">
    <property type="entry name" value="PhnH"/>
    <property type="match status" value="1"/>
</dbReference>
<dbReference type="Gene3D" id="3.40.50.11310">
    <property type="entry name" value="Bacterial phosphonate metabolism protein PhnH"/>
    <property type="match status" value="1"/>
</dbReference>
<keyword evidence="1" id="KW-0456">Lyase</keyword>